<comment type="caution">
    <text evidence="2">The sequence shown here is derived from an EMBL/GenBank/DDBJ whole genome shotgun (WGS) entry which is preliminary data.</text>
</comment>
<keyword evidence="3" id="KW-1185">Reference proteome</keyword>
<reference evidence="2 3" key="1">
    <citation type="submission" date="2021-12" db="EMBL/GenBank/DDBJ databases">
        <title>High titer production of polyol ester of fatty acids by Rhodotorula paludigena BS15 towards product separation-free biomass refinery.</title>
        <authorList>
            <person name="Mano J."/>
            <person name="Ono H."/>
            <person name="Tanaka T."/>
            <person name="Naito K."/>
            <person name="Sushida H."/>
            <person name="Ike M."/>
            <person name="Tokuyasu K."/>
            <person name="Kitaoka M."/>
        </authorList>
    </citation>
    <scope>NUCLEOTIDE SEQUENCE [LARGE SCALE GENOMIC DNA]</scope>
    <source>
        <strain evidence="2 3">BS15</strain>
    </source>
</reference>
<sequence>MAPAHDASPSYCIPVASAAASASSHSHRLGASSAASSALASSRPRTRRAGSARGAVHAYSHDAATWLTARVGRTGLRRWMLVTLVSFGAAFLWSSSGSSPDAGAPQANSWWSALAGAHARGGPDPDAVPVVDRTALEKLRLLEIHFGADEDDPALDAHDDLEPAARYPAQRKRPHDLDRPPLVVDIPEWVKPNPSAPPPPDKVPADVLDAEVCGAQEGQRCQFLIPAWLGEQETKAQQHLYQLGLLALALNRTLVLPNVSRSRLGTCYKNPFAFYYSEDSLSDLGIPTISQDDFVAWTLQRDPPPSAQVVTMANAKATYAAGAIEIDSASDPTAVPTKPNRNLCLRAPRTRLDFSGHSPLAMFPPEGYHRSESGRLGFGESVINTLRSREVGSKSSRASSLRDAAFVLPDVLAFNYELRFPILSPAVAASFAPSLDIDPPDAFAHFPYADTWTQLADVLAARLSPFVAIHWRTETLTPDNLAPCASSLLHKLAALKRQYPSLGAVYLATDYPIESLDPSFSPAGAAGEVAHSGTFAKVVTEQHHAAMRRFLRDFAKTFSQGQLRLTTFSKEQALLADALAAGDETALPPDLLERLTNLTAPLSPTTAAGADTGLSATSSDSSPLLSLGALDSGLYGILDKLVATRAEVFLTGVPGAGSSTKGACAKLSSFTTQLVGAREERRRAQRVEDGLADDEGAAGGGGAGWADEEGERGRLWNTVTHFSLNGDD</sequence>
<feature type="region of interest" description="Disordered" evidence="1">
    <location>
        <begin position="35"/>
        <end position="54"/>
    </location>
</feature>
<gene>
    <name evidence="2" type="ORF">Rhopal_000165-T1</name>
</gene>
<feature type="region of interest" description="Disordered" evidence="1">
    <location>
        <begin position="679"/>
        <end position="712"/>
    </location>
</feature>
<dbReference type="AlphaFoldDB" id="A0AAV5GBS8"/>
<evidence type="ECO:0000313" key="3">
    <source>
        <dbReference type="Proteomes" id="UP001342314"/>
    </source>
</evidence>
<proteinExistence type="predicted"/>
<dbReference type="Gene3D" id="3.40.50.11350">
    <property type="match status" value="1"/>
</dbReference>
<accession>A0AAV5GBS8</accession>
<protein>
    <submittedName>
        <fullName evidence="2">Uncharacterized protein</fullName>
    </submittedName>
</protein>
<evidence type="ECO:0000256" key="1">
    <source>
        <dbReference type="SAM" id="MobiDB-lite"/>
    </source>
</evidence>
<name>A0AAV5GBS8_9BASI</name>
<feature type="compositionally biased region" description="Basic and acidic residues" evidence="1">
    <location>
        <begin position="679"/>
        <end position="689"/>
    </location>
</feature>
<organism evidence="2 3">
    <name type="scientific">Rhodotorula paludigena</name>
    <dbReference type="NCBI Taxonomy" id="86838"/>
    <lineage>
        <taxon>Eukaryota</taxon>
        <taxon>Fungi</taxon>
        <taxon>Dikarya</taxon>
        <taxon>Basidiomycota</taxon>
        <taxon>Pucciniomycotina</taxon>
        <taxon>Microbotryomycetes</taxon>
        <taxon>Sporidiobolales</taxon>
        <taxon>Sporidiobolaceae</taxon>
        <taxon>Rhodotorula</taxon>
    </lineage>
</organism>
<dbReference type="Proteomes" id="UP001342314">
    <property type="component" value="Unassembled WGS sequence"/>
</dbReference>
<dbReference type="EMBL" id="BQKY01000001">
    <property type="protein sequence ID" value="GJN87220.1"/>
    <property type="molecule type" value="Genomic_DNA"/>
</dbReference>
<evidence type="ECO:0000313" key="2">
    <source>
        <dbReference type="EMBL" id="GJN87220.1"/>
    </source>
</evidence>